<evidence type="ECO:0000256" key="1">
    <source>
        <dbReference type="ARBA" id="ARBA00022741"/>
    </source>
</evidence>
<dbReference type="InterPro" id="IPR014014">
    <property type="entry name" value="RNA_helicase_DEAD_Q_motif"/>
</dbReference>
<dbReference type="GO" id="GO:0016787">
    <property type="term" value="F:hydrolase activity"/>
    <property type="evidence" value="ECO:0007669"/>
    <property type="project" value="UniProtKB-KW"/>
</dbReference>
<dbReference type="GO" id="GO:0003676">
    <property type="term" value="F:nucleic acid binding"/>
    <property type="evidence" value="ECO:0007669"/>
    <property type="project" value="InterPro"/>
</dbReference>
<dbReference type="InterPro" id="IPR014001">
    <property type="entry name" value="Helicase_ATP-bd"/>
</dbReference>
<dbReference type="SUPFAM" id="SSF52540">
    <property type="entry name" value="P-loop containing nucleoside triphosphate hydrolases"/>
    <property type="match status" value="1"/>
</dbReference>
<evidence type="ECO:0000313" key="11">
    <source>
        <dbReference type="EMBL" id="MDY5169407.1"/>
    </source>
</evidence>
<comment type="similarity">
    <text evidence="5 7">Belongs to the DEAD box helicase family.</text>
</comment>
<reference evidence="11" key="1">
    <citation type="submission" date="2022-03" db="EMBL/GenBank/DDBJ databases">
        <title>First case of bacteraemia caused by Dielma fastidiosa in a patient hospitalised with diverticulitis.</title>
        <authorList>
            <person name="Forman-Ankjaer B."/>
            <person name="Hvid-Jensen F."/>
            <person name="Kobel C.M."/>
            <person name="Greve T."/>
        </authorList>
    </citation>
    <scope>NUCLEOTIDE SEQUENCE</scope>
    <source>
        <strain evidence="11">AUH_DF_2021</strain>
    </source>
</reference>
<dbReference type="CDD" id="cd00268">
    <property type="entry name" value="DEADc"/>
    <property type="match status" value="1"/>
</dbReference>
<dbReference type="InterPro" id="IPR027417">
    <property type="entry name" value="P-loop_NTPase"/>
</dbReference>
<dbReference type="Proteomes" id="UP001276902">
    <property type="component" value="Unassembled WGS sequence"/>
</dbReference>
<feature type="domain" description="Helicase ATP-binding" evidence="8">
    <location>
        <begin position="34"/>
        <end position="204"/>
    </location>
</feature>
<gene>
    <name evidence="11" type="ORF">MQE39_14900</name>
</gene>
<evidence type="ECO:0000256" key="6">
    <source>
        <dbReference type="PROSITE-ProRule" id="PRU00552"/>
    </source>
</evidence>
<dbReference type="PROSITE" id="PS51192">
    <property type="entry name" value="HELICASE_ATP_BIND_1"/>
    <property type="match status" value="1"/>
</dbReference>
<dbReference type="Gene3D" id="3.30.70.330">
    <property type="match status" value="1"/>
</dbReference>
<dbReference type="SMART" id="SM00487">
    <property type="entry name" value="DEXDc"/>
    <property type="match status" value="1"/>
</dbReference>
<name>A0AB35UTZ8_9FIRM</name>
<evidence type="ECO:0000259" key="10">
    <source>
        <dbReference type="PROSITE" id="PS51195"/>
    </source>
</evidence>
<keyword evidence="2 7" id="KW-0378">Hydrolase</keyword>
<dbReference type="Pfam" id="PF03880">
    <property type="entry name" value="DbpA"/>
    <property type="match status" value="1"/>
</dbReference>
<evidence type="ECO:0000256" key="4">
    <source>
        <dbReference type="ARBA" id="ARBA00022840"/>
    </source>
</evidence>
<evidence type="ECO:0000256" key="2">
    <source>
        <dbReference type="ARBA" id="ARBA00022801"/>
    </source>
</evidence>
<dbReference type="InterPro" id="IPR050079">
    <property type="entry name" value="DEAD_box_RNA_helicase"/>
</dbReference>
<keyword evidence="1 7" id="KW-0547">Nucleotide-binding</keyword>
<dbReference type="GO" id="GO:0003724">
    <property type="term" value="F:RNA helicase activity"/>
    <property type="evidence" value="ECO:0007669"/>
    <property type="project" value="InterPro"/>
</dbReference>
<dbReference type="SMART" id="SM00490">
    <property type="entry name" value="HELICc"/>
    <property type="match status" value="1"/>
</dbReference>
<dbReference type="InterPro" id="IPR000629">
    <property type="entry name" value="RNA-helicase_DEAD-box_CS"/>
</dbReference>
<dbReference type="InterPro" id="IPR005580">
    <property type="entry name" value="DbpA/CsdA_RNA-bd_dom"/>
</dbReference>
<dbReference type="RefSeq" id="WP_320884484.1">
    <property type="nucleotide sequence ID" value="NZ_JALDAW010000022.1"/>
</dbReference>
<feature type="domain" description="Helicase C-terminal" evidence="9">
    <location>
        <begin position="228"/>
        <end position="375"/>
    </location>
</feature>
<evidence type="ECO:0000256" key="5">
    <source>
        <dbReference type="ARBA" id="ARBA00038437"/>
    </source>
</evidence>
<dbReference type="Pfam" id="PF00271">
    <property type="entry name" value="Helicase_C"/>
    <property type="match status" value="1"/>
</dbReference>
<dbReference type="InterPro" id="IPR012677">
    <property type="entry name" value="Nucleotide-bd_a/b_plait_sf"/>
</dbReference>
<protein>
    <submittedName>
        <fullName evidence="11">DEAD/DEAH box helicase</fullName>
    </submittedName>
</protein>
<keyword evidence="3 7" id="KW-0347">Helicase</keyword>
<dbReference type="CDD" id="cd18787">
    <property type="entry name" value="SF2_C_DEAD"/>
    <property type="match status" value="1"/>
</dbReference>
<dbReference type="PANTHER" id="PTHR47959:SF1">
    <property type="entry name" value="ATP-DEPENDENT RNA HELICASE DBPA"/>
    <property type="match status" value="1"/>
</dbReference>
<dbReference type="Gene3D" id="3.40.50.300">
    <property type="entry name" value="P-loop containing nucleotide triphosphate hydrolases"/>
    <property type="match status" value="2"/>
</dbReference>
<dbReference type="PANTHER" id="PTHR47959">
    <property type="entry name" value="ATP-DEPENDENT RNA HELICASE RHLE-RELATED"/>
    <property type="match status" value="1"/>
</dbReference>
<proteinExistence type="inferred from homology"/>
<sequence>MKMLFKNFDLSDELLKAAALLGYEEALPVQEKVIPALLADRDVLVQSKTGSGKTASYAIPEIEKIDWLGNEPQVLVLTPTRELARQVQVDFKSLGSYKRINAVTLFGKQPFKSQIMDLKQKVHVVVGTAGRVLDHLERGTLNLDHVHTCILDEADEMLNLGFIEEVTKILSYLPAKCTMAMFSATINDSIKEIAETYLHDAEVIKVGEVKKYNTNVDLFYVKADKECKEEQLLKVLYKELPQQAMIFCNFRESVEQVFDLLCEKRISCLMIHGGLMQEERLANMRDFKKGKYRVLVATDVAGRGIDVANVTHVINYEFPTTTEDFIHRIGRCGRVDKKGKAISLVLPTQMKYLNMVQEELETELSCIDEQAFEGVVYDSILSRSEEIRQKEEVIDEDKCKLYFKGGRNKKLRAKDLVGAIMDVPGVEFNDIGIIEVLETTSYAEILNGKGALVLRGLQGKSIKNKQITVEKKR</sequence>
<evidence type="ECO:0000259" key="8">
    <source>
        <dbReference type="PROSITE" id="PS51192"/>
    </source>
</evidence>
<accession>A0AB35UTZ8</accession>
<dbReference type="InterPro" id="IPR044742">
    <property type="entry name" value="DEAD/DEAH_RhlB"/>
</dbReference>
<dbReference type="GO" id="GO:0005524">
    <property type="term" value="F:ATP binding"/>
    <property type="evidence" value="ECO:0007669"/>
    <property type="project" value="UniProtKB-KW"/>
</dbReference>
<dbReference type="EMBL" id="JALDAW010000022">
    <property type="protein sequence ID" value="MDY5169407.1"/>
    <property type="molecule type" value="Genomic_DNA"/>
</dbReference>
<keyword evidence="4 7" id="KW-0067">ATP-binding</keyword>
<dbReference type="PROSITE" id="PS51195">
    <property type="entry name" value="Q_MOTIF"/>
    <property type="match status" value="1"/>
</dbReference>
<evidence type="ECO:0000313" key="12">
    <source>
        <dbReference type="Proteomes" id="UP001276902"/>
    </source>
</evidence>
<evidence type="ECO:0000256" key="7">
    <source>
        <dbReference type="RuleBase" id="RU000492"/>
    </source>
</evidence>
<dbReference type="InterPro" id="IPR011545">
    <property type="entry name" value="DEAD/DEAH_box_helicase_dom"/>
</dbReference>
<dbReference type="InterPro" id="IPR001650">
    <property type="entry name" value="Helicase_C-like"/>
</dbReference>
<evidence type="ECO:0000256" key="3">
    <source>
        <dbReference type="ARBA" id="ARBA00022806"/>
    </source>
</evidence>
<dbReference type="Pfam" id="PF00270">
    <property type="entry name" value="DEAD"/>
    <property type="match status" value="1"/>
</dbReference>
<dbReference type="GO" id="GO:0005829">
    <property type="term" value="C:cytosol"/>
    <property type="evidence" value="ECO:0007669"/>
    <property type="project" value="TreeGrafter"/>
</dbReference>
<feature type="short sequence motif" description="Q motif" evidence="6">
    <location>
        <begin position="3"/>
        <end position="31"/>
    </location>
</feature>
<evidence type="ECO:0000259" key="9">
    <source>
        <dbReference type="PROSITE" id="PS51194"/>
    </source>
</evidence>
<feature type="domain" description="DEAD-box RNA helicase Q" evidence="10">
    <location>
        <begin position="3"/>
        <end position="31"/>
    </location>
</feature>
<dbReference type="PROSITE" id="PS00039">
    <property type="entry name" value="DEAD_ATP_HELICASE"/>
    <property type="match status" value="1"/>
</dbReference>
<organism evidence="11 12">
    <name type="scientific">Dielma fastidiosa</name>
    <dbReference type="NCBI Taxonomy" id="1034346"/>
    <lineage>
        <taxon>Bacteria</taxon>
        <taxon>Bacillati</taxon>
        <taxon>Bacillota</taxon>
        <taxon>Erysipelotrichia</taxon>
        <taxon>Erysipelotrichales</taxon>
        <taxon>Erysipelotrichaceae</taxon>
        <taxon>Dielma</taxon>
    </lineage>
</organism>
<dbReference type="AlphaFoldDB" id="A0AB35UTZ8"/>
<comment type="caution">
    <text evidence="11">The sequence shown here is derived from an EMBL/GenBank/DDBJ whole genome shotgun (WGS) entry which is preliminary data.</text>
</comment>
<dbReference type="PROSITE" id="PS51194">
    <property type="entry name" value="HELICASE_CTER"/>
    <property type="match status" value="1"/>
</dbReference>